<protein>
    <submittedName>
        <fullName evidence="1">Uncharacterized protein</fullName>
    </submittedName>
</protein>
<dbReference type="OrthoDB" id="3194830at2"/>
<gene>
    <name evidence="1" type="ORF">AUL39_00860</name>
</gene>
<proteinExistence type="predicted"/>
<dbReference type="EMBL" id="LOJF01000001">
    <property type="protein sequence ID" value="KUH58930.1"/>
    <property type="molecule type" value="Genomic_DNA"/>
</dbReference>
<name>A0A100YWE7_TRASO</name>
<dbReference type="RefSeq" id="WP_059052692.1">
    <property type="nucleotide sequence ID" value="NZ_LOJF01000001.1"/>
</dbReference>
<organism evidence="1 2">
    <name type="scientific">Tractidigestivibacter scatoligenes</name>
    <name type="common">Olsenella scatoligenes</name>
    <dbReference type="NCBI Taxonomy" id="1299998"/>
    <lineage>
        <taxon>Bacteria</taxon>
        <taxon>Bacillati</taxon>
        <taxon>Actinomycetota</taxon>
        <taxon>Coriobacteriia</taxon>
        <taxon>Coriobacteriales</taxon>
        <taxon>Atopobiaceae</taxon>
        <taxon>Tractidigestivibacter</taxon>
    </lineage>
</organism>
<reference evidence="1 2" key="1">
    <citation type="submission" date="2015-12" db="EMBL/GenBank/DDBJ databases">
        <title>Draft Genome Sequence of Olsenella scatoligenes SK9K4T; a Producer of 3-Methylindole- (skatole) and 4-Methylphenol- (p-cresol) Isolated from Pig Feces.</title>
        <authorList>
            <person name="Li X."/>
            <person name="Borg B."/>
            <person name="Canibe N."/>
        </authorList>
    </citation>
    <scope>NUCLEOTIDE SEQUENCE [LARGE SCALE GENOMIC DNA]</scope>
    <source>
        <strain evidence="1 2">SK9K4</strain>
    </source>
</reference>
<dbReference type="Proteomes" id="UP000054078">
    <property type="component" value="Unassembled WGS sequence"/>
</dbReference>
<evidence type="ECO:0000313" key="1">
    <source>
        <dbReference type="EMBL" id="KUH58930.1"/>
    </source>
</evidence>
<keyword evidence="2" id="KW-1185">Reference proteome</keyword>
<dbReference type="AlphaFoldDB" id="A0A100YWE7"/>
<accession>A0A100YWE7</accession>
<comment type="caution">
    <text evidence="1">The sequence shown here is derived from an EMBL/GenBank/DDBJ whole genome shotgun (WGS) entry which is preliminary data.</text>
</comment>
<evidence type="ECO:0000313" key="2">
    <source>
        <dbReference type="Proteomes" id="UP000054078"/>
    </source>
</evidence>
<sequence length="130" mass="14103">MAKNMQSGEMQVISRKKQFDDVTVVKYGYAEDGSLMVSEEVSGPSTSVAYGESAHKLRAIFSPGVIGDLMELLGDGAAGDKAGIVLRAYFKDGEHALIDLMDLCDLRRVPYAYQSLGSTGATYRPSFERP</sequence>